<dbReference type="InterPro" id="IPR017941">
    <property type="entry name" value="Rieske_2Fe-2S"/>
</dbReference>
<sequence length="162" mass="18611">MDHLWSRRDFFSLAGWSMIISMLLGSTIAFTRFMFPRVLFEPKTTFKAGFPDEYPVGTVSEKYKESQAVWIIRTEEGLYTLLARCTHLGCTPRWLEAENKFKCPCHGSGFFRDGVNFEGPAPRALERLKVSLSDQGELVIDKSVKFLFEKGEWEKSDALLKI</sequence>
<comment type="cofactor">
    <cofactor evidence="6">
        <name>[2Fe-2S] cluster</name>
        <dbReference type="ChEBI" id="CHEBI:190135"/>
    </cofactor>
</comment>
<dbReference type="EMBL" id="MGDI01000004">
    <property type="protein sequence ID" value="OGL55173.1"/>
    <property type="molecule type" value="Genomic_DNA"/>
</dbReference>
<comment type="caution">
    <text evidence="9">The sequence shown here is derived from an EMBL/GenBank/DDBJ whole genome shotgun (WGS) entry which is preliminary data.</text>
</comment>
<dbReference type="InterPro" id="IPR036922">
    <property type="entry name" value="Rieske_2Fe-2S_sf"/>
</dbReference>
<keyword evidence="7" id="KW-1133">Transmembrane helix</keyword>
<dbReference type="InterPro" id="IPR014349">
    <property type="entry name" value="Rieske_Fe-S_prot"/>
</dbReference>
<dbReference type="PANTHER" id="PTHR10134">
    <property type="entry name" value="CYTOCHROME B-C1 COMPLEX SUBUNIT RIESKE, MITOCHONDRIAL"/>
    <property type="match status" value="1"/>
</dbReference>
<reference evidence="9 10" key="1">
    <citation type="journal article" date="2016" name="Nat. Commun.">
        <title>Thousands of microbial genomes shed light on interconnected biogeochemical processes in an aquifer system.</title>
        <authorList>
            <person name="Anantharaman K."/>
            <person name="Brown C.T."/>
            <person name="Hug L.A."/>
            <person name="Sharon I."/>
            <person name="Castelle C.J."/>
            <person name="Probst A.J."/>
            <person name="Thomas B.C."/>
            <person name="Singh A."/>
            <person name="Wilkins M.J."/>
            <person name="Karaoz U."/>
            <person name="Brodie E.L."/>
            <person name="Williams K.H."/>
            <person name="Hubbard S.S."/>
            <person name="Banfield J.F."/>
        </authorList>
    </citation>
    <scope>NUCLEOTIDE SEQUENCE [LARGE SCALE GENOMIC DNA]</scope>
</reference>
<dbReference type="PROSITE" id="PS51296">
    <property type="entry name" value="RIESKE"/>
    <property type="match status" value="1"/>
</dbReference>
<dbReference type="GO" id="GO:0046872">
    <property type="term" value="F:metal ion binding"/>
    <property type="evidence" value="ECO:0007669"/>
    <property type="project" value="UniProtKB-KW"/>
</dbReference>
<evidence type="ECO:0000256" key="2">
    <source>
        <dbReference type="ARBA" id="ARBA00022723"/>
    </source>
</evidence>
<keyword evidence="3" id="KW-0408">Iron</keyword>
<keyword evidence="1" id="KW-0001">2Fe-2S</keyword>
<dbReference type="InterPro" id="IPR005805">
    <property type="entry name" value="Rieske_Fe-S_prot_C"/>
</dbReference>
<evidence type="ECO:0000259" key="8">
    <source>
        <dbReference type="PROSITE" id="PS51296"/>
    </source>
</evidence>
<dbReference type="SUPFAM" id="SSF50022">
    <property type="entry name" value="ISP domain"/>
    <property type="match status" value="1"/>
</dbReference>
<organism evidence="9 10">
    <name type="scientific">Candidatus Schekmanbacteria bacterium RIFCSPLOWO2_12_FULL_38_15</name>
    <dbReference type="NCBI Taxonomy" id="1817883"/>
    <lineage>
        <taxon>Bacteria</taxon>
        <taxon>Candidatus Schekmaniibacteriota</taxon>
    </lineage>
</organism>
<keyword evidence="7" id="KW-0472">Membrane</keyword>
<protein>
    <submittedName>
        <fullName evidence="9">Rieske (2Fe-2S) protein</fullName>
    </submittedName>
</protein>
<gene>
    <name evidence="9" type="ORF">A3G31_02595</name>
</gene>
<name>A0A1F7SN18_9BACT</name>
<dbReference type="PRINTS" id="PR00162">
    <property type="entry name" value="RIESKE"/>
</dbReference>
<evidence type="ECO:0000256" key="5">
    <source>
        <dbReference type="ARBA" id="ARBA00023157"/>
    </source>
</evidence>
<dbReference type="CDD" id="cd03467">
    <property type="entry name" value="Rieske"/>
    <property type="match status" value="1"/>
</dbReference>
<feature type="domain" description="Rieske" evidence="8">
    <location>
        <begin position="53"/>
        <end position="139"/>
    </location>
</feature>
<proteinExistence type="predicted"/>
<evidence type="ECO:0000256" key="1">
    <source>
        <dbReference type="ARBA" id="ARBA00022714"/>
    </source>
</evidence>
<evidence type="ECO:0000256" key="7">
    <source>
        <dbReference type="SAM" id="Phobius"/>
    </source>
</evidence>
<keyword evidence="5" id="KW-1015">Disulfide bond</keyword>
<keyword evidence="4" id="KW-0411">Iron-sulfur</keyword>
<evidence type="ECO:0000256" key="6">
    <source>
        <dbReference type="ARBA" id="ARBA00034078"/>
    </source>
</evidence>
<dbReference type="GO" id="GO:0051537">
    <property type="term" value="F:2 iron, 2 sulfur cluster binding"/>
    <property type="evidence" value="ECO:0007669"/>
    <property type="project" value="UniProtKB-KW"/>
</dbReference>
<evidence type="ECO:0000256" key="4">
    <source>
        <dbReference type="ARBA" id="ARBA00023014"/>
    </source>
</evidence>
<accession>A0A1F7SN18</accession>
<keyword evidence="7" id="KW-0812">Transmembrane</keyword>
<dbReference type="Proteomes" id="UP000178082">
    <property type="component" value="Unassembled WGS sequence"/>
</dbReference>
<keyword evidence="2" id="KW-0479">Metal-binding</keyword>
<evidence type="ECO:0000313" key="9">
    <source>
        <dbReference type="EMBL" id="OGL55173.1"/>
    </source>
</evidence>
<evidence type="ECO:0000256" key="3">
    <source>
        <dbReference type="ARBA" id="ARBA00023004"/>
    </source>
</evidence>
<dbReference type="AlphaFoldDB" id="A0A1F7SN18"/>
<dbReference type="GO" id="GO:0016020">
    <property type="term" value="C:membrane"/>
    <property type="evidence" value="ECO:0007669"/>
    <property type="project" value="InterPro"/>
</dbReference>
<dbReference type="STRING" id="1817883.A3G31_02595"/>
<evidence type="ECO:0000313" key="10">
    <source>
        <dbReference type="Proteomes" id="UP000178082"/>
    </source>
</evidence>
<dbReference type="Pfam" id="PF00355">
    <property type="entry name" value="Rieske"/>
    <property type="match status" value="1"/>
</dbReference>
<feature type="transmembrane region" description="Helical" evidence="7">
    <location>
        <begin position="13"/>
        <end position="35"/>
    </location>
</feature>
<dbReference type="Gene3D" id="2.102.10.10">
    <property type="entry name" value="Rieske [2Fe-2S] iron-sulphur domain"/>
    <property type="match status" value="1"/>
</dbReference>